<accession>A0A328C5V5</accession>
<gene>
    <name evidence="3" type="ORF">DL240_08275</name>
</gene>
<dbReference type="Pfam" id="PF17131">
    <property type="entry name" value="LolA_like"/>
    <property type="match status" value="1"/>
</dbReference>
<dbReference type="Gene3D" id="2.50.20.10">
    <property type="entry name" value="Lipoprotein localisation LolA/LolB/LppX"/>
    <property type="match status" value="1"/>
</dbReference>
<evidence type="ECO:0000313" key="4">
    <source>
        <dbReference type="Proteomes" id="UP000249169"/>
    </source>
</evidence>
<dbReference type="EMBL" id="QHKO01000003">
    <property type="protein sequence ID" value="RAL22879.1"/>
    <property type="molecule type" value="Genomic_DNA"/>
</dbReference>
<comment type="caution">
    <text evidence="3">The sequence shown here is derived from an EMBL/GenBank/DDBJ whole genome shotgun (WGS) entry which is preliminary data.</text>
</comment>
<sequence length="272" mass="31176">MRRVRALFAMLLMLLGTSMYASAQMPDTSAGAEAEPSGDHQPALPELSEVLRKLDRLYLAESSQGRLKMRVVNDRGTRELEVEQWSRGRDQALMVIRSPARESGTATLRSEQGLWNYAPRADRLIRVPSGMLSDAWMGSHFSNDDLMRETSLEEDYRADLRWGVYDGERVLEVELTPRPGAPVVWDKVVYELGAARWLPRRARFFSGDRVERTMEFSEVREMGGRYLPTVLTVRPRAAGEYTRMEYVEINFDVPIDATLFTRQGLRRLARSR</sequence>
<dbReference type="Proteomes" id="UP000249169">
    <property type="component" value="Unassembled WGS sequence"/>
</dbReference>
<feature type="signal peptide" evidence="1">
    <location>
        <begin position="1"/>
        <end position="23"/>
    </location>
</feature>
<keyword evidence="3" id="KW-0449">Lipoprotein</keyword>
<name>A0A328C5V5_9DELT</name>
<dbReference type="AlphaFoldDB" id="A0A328C5V5"/>
<feature type="chain" id="PRO_5016415870" evidence="1">
    <location>
        <begin position="24"/>
        <end position="272"/>
    </location>
</feature>
<keyword evidence="1" id="KW-0732">Signal</keyword>
<dbReference type="InterPro" id="IPR033399">
    <property type="entry name" value="TP_0789-like"/>
</dbReference>
<organism evidence="3 4">
    <name type="scientific">Lujinxingia litoralis</name>
    <dbReference type="NCBI Taxonomy" id="2211119"/>
    <lineage>
        <taxon>Bacteria</taxon>
        <taxon>Deltaproteobacteria</taxon>
        <taxon>Bradymonadales</taxon>
        <taxon>Lujinxingiaceae</taxon>
        <taxon>Lujinxingia</taxon>
    </lineage>
</organism>
<proteinExistence type="predicted"/>
<reference evidence="3 4" key="1">
    <citation type="submission" date="2018-05" db="EMBL/GenBank/DDBJ databases">
        <title>Lujinxingia marina gen. nov. sp. nov., a new facultative anaerobic member of the class Deltaproteobacteria, and proposal of Lujinxingaceae fam. nov.</title>
        <authorList>
            <person name="Li C.-M."/>
        </authorList>
    </citation>
    <scope>NUCLEOTIDE SEQUENCE [LARGE SCALE GENOMIC DNA]</scope>
    <source>
        <strain evidence="3 4">B210</strain>
    </source>
</reference>
<evidence type="ECO:0000256" key="1">
    <source>
        <dbReference type="SAM" id="SignalP"/>
    </source>
</evidence>
<dbReference type="OrthoDB" id="357718at2"/>
<evidence type="ECO:0000259" key="2">
    <source>
        <dbReference type="Pfam" id="PF17131"/>
    </source>
</evidence>
<evidence type="ECO:0000313" key="3">
    <source>
        <dbReference type="EMBL" id="RAL22879.1"/>
    </source>
</evidence>
<keyword evidence="4" id="KW-1185">Reference proteome</keyword>
<protein>
    <submittedName>
        <fullName evidence="3">Outer membrane lipoprotein-sorting protein</fullName>
    </submittedName>
</protein>
<dbReference type="CDD" id="cd16329">
    <property type="entry name" value="LolA_like"/>
    <property type="match status" value="1"/>
</dbReference>
<dbReference type="RefSeq" id="WP_111729407.1">
    <property type="nucleotide sequence ID" value="NZ_QHKO01000003.1"/>
</dbReference>
<feature type="domain" description="Uncharacterized protein TP-0789" evidence="2">
    <location>
        <begin position="88"/>
        <end position="267"/>
    </location>
</feature>